<dbReference type="WBParaSite" id="ALUE_0000721001-mRNA-1">
    <property type="protein sequence ID" value="ALUE_0000721001-mRNA-1"/>
    <property type="gene ID" value="ALUE_0000721001"/>
</dbReference>
<dbReference type="AlphaFoldDB" id="A0A0M3HVY8"/>
<protein>
    <submittedName>
        <fullName evidence="2">MULE domain-containing protein</fullName>
    </submittedName>
</protein>
<evidence type="ECO:0000313" key="2">
    <source>
        <dbReference type="WBParaSite" id="ALUE_0000721001-mRNA-1"/>
    </source>
</evidence>
<organism evidence="1 2">
    <name type="scientific">Ascaris lumbricoides</name>
    <name type="common">Giant roundworm</name>
    <dbReference type="NCBI Taxonomy" id="6252"/>
    <lineage>
        <taxon>Eukaryota</taxon>
        <taxon>Metazoa</taxon>
        <taxon>Ecdysozoa</taxon>
        <taxon>Nematoda</taxon>
        <taxon>Chromadorea</taxon>
        <taxon>Rhabditida</taxon>
        <taxon>Spirurina</taxon>
        <taxon>Ascaridomorpha</taxon>
        <taxon>Ascaridoidea</taxon>
        <taxon>Ascarididae</taxon>
        <taxon>Ascaris</taxon>
    </lineage>
</organism>
<sequence length="262" mass="30237">MAAVKISPLGHEAQLGDLYDAFAVEQRAPDEIPLNRTSRMHSWEVTFIDEKVTANALFERIRKSKDIHPSQHIQKIANELAKDQMYRADFMGLLSMRPHELNACKIYELQRMFSLELNMDRSRRANNGRFFDTLIQKVTSNDEDALAAMLMLDKTAQEHGNIVPKVWLYSEFEKIEMTSFERHFIFVANDCRQYGTPLEFTLLPIECILGSLHGSDFGVSFLELTFVFFEEISQAIVENVLRVLHDIVLTRSQLSNTMQKIC</sequence>
<dbReference type="Proteomes" id="UP000036681">
    <property type="component" value="Unplaced"/>
</dbReference>
<keyword evidence="1" id="KW-1185">Reference proteome</keyword>
<reference evidence="2" key="1">
    <citation type="submission" date="2017-02" db="UniProtKB">
        <authorList>
            <consortium name="WormBaseParasite"/>
        </authorList>
    </citation>
    <scope>IDENTIFICATION</scope>
</reference>
<proteinExistence type="predicted"/>
<evidence type="ECO:0000313" key="1">
    <source>
        <dbReference type="Proteomes" id="UP000036681"/>
    </source>
</evidence>
<accession>A0A0M3HVY8</accession>
<name>A0A0M3HVY8_ASCLU</name>